<keyword evidence="1" id="KW-0175">Coiled coil</keyword>
<reference evidence="2" key="1">
    <citation type="journal article" date="2015" name="Nature">
        <title>Complex archaea that bridge the gap between prokaryotes and eukaryotes.</title>
        <authorList>
            <person name="Spang A."/>
            <person name="Saw J.H."/>
            <person name="Jorgensen S.L."/>
            <person name="Zaremba-Niedzwiedzka K."/>
            <person name="Martijn J."/>
            <person name="Lind A.E."/>
            <person name="van Eijk R."/>
            <person name="Schleper C."/>
            <person name="Guy L."/>
            <person name="Ettema T.J."/>
        </authorList>
    </citation>
    <scope>NUCLEOTIDE SEQUENCE</scope>
</reference>
<comment type="caution">
    <text evidence="2">The sequence shown here is derived from an EMBL/GenBank/DDBJ whole genome shotgun (WGS) entry which is preliminary data.</text>
</comment>
<sequence length="447" mass="49814">MLHIIKHQHGTQGHTMRAFKLSALAVAIGVVTCSANASDDLDTVKQQLSELQQQVENLQLKLASANKNEINVIKRNTEKLSNSGEAQDVVAEQKAGAIKVGGAVRTNYSYTSYEDGSKNRGGDFDFDIFRINFAGNVGGVKLNAEIRFFDYMTAVKYAYAAYDFTDIWQVQAGITKVPFGNWPYNSHSYFFSTNYYIGLEDDHDLGVIFKRKIADNWQLDLGFFKNDELGGIDGYVDNRSDRYSYDVVGFRDAQEGIYGELDNPLAEYNTFSARYGYHIEHDKGRTEVGFSALSGGLHDGVDRAGDYYAWAVHVNSNLGPWNLQFQHGVYNYDIENANTMAVGAYSFYDSIAAEATTTNANIAYNLSVKWGPVTALQFYNDYGVIYDKSDSSADTWMNVTGFSVAAGGLFTYFDLVHAKNQPFVGGSIAGDSDETERRFNINIGYYF</sequence>
<accession>A0A0F9RRP6</accession>
<evidence type="ECO:0000256" key="1">
    <source>
        <dbReference type="SAM" id="Coils"/>
    </source>
</evidence>
<dbReference type="SUPFAM" id="SSF56935">
    <property type="entry name" value="Porins"/>
    <property type="match status" value="1"/>
</dbReference>
<gene>
    <name evidence="2" type="ORF">LCGC14_0544850</name>
</gene>
<evidence type="ECO:0000313" key="2">
    <source>
        <dbReference type="EMBL" id="KKN59160.1"/>
    </source>
</evidence>
<evidence type="ECO:0008006" key="3">
    <source>
        <dbReference type="Google" id="ProtNLM"/>
    </source>
</evidence>
<dbReference type="AlphaFoldDB" id="A0A0F9RRP6"/>
<name>A0A0F9RRP6_9ZZZZ</name>
<organism evidence="2">
    <name type="scientific">marine sediment metagenome</name>
    <dbReference type="NCBI Taxonomy" id="412755"/>
    <lineage>
        <taxon>unclassified sequences</taxon>
        <taxon>metagenomes</taxon>
        <taxon>ecological metagenomes</taxon>
    </lineage>
</organism>
<feature type="coiled-coil region" evidence="1">
    <location>
        <begin position="34"/>
        <end position="68"/>
    </location>
</feature>
<protein>
    <recommendedName>
        <fullName evidence="3">Carbohydrate porin</fullName>
    </recommendedName>
</protein>
<proteinExistence type="predicted"/>
<dbReference type="EMBL" id="LAZR01000736">
    <property type="protein sequence ID" value="KKN59160.1"/>
    <property type="molecule type" value="Genomic_DNA"/>
</dbReference>